<evidence type="ECO:0000256" key="1">
    <source>
        <dbReference type="ARBA" id="ARBA00010641"/>
    </source>
</evidence>
<evidence type="ECO:0000256" key="3">
    <source>
        <dbReference type="ARBA" id="ARBA00023082"/>
    </source>
</evidence>
<dbReference type="InterPro" id="IPR013324">
    <property type="entry name" value="RNA_pol_sigma_r3/r4-like"/>
</dbReference>
<reference evidence="6" key="1">
    <citation type="submission" date="2019-09" db="EMBL/GenBank/DDBJ databases">
        <authorList>
            <person name="Teo W.F.A."/>
            <person name="Duangmal K."/>
        </authorList>
    </citation>
    <scope>NUCLEOTIDE SEQUENCE [LARGE SCALE GENOMIC DNA]</scope>
    <source>
        <strain evidence="6">K81G1</strain>
    </source>
</reference>
<dbReference type="InterPro" id="IPR013249">
    <property type="entry name" value="RNA_pol_sigma70_r4_t2"/>
</dbReference>
<protein>
    <recommendedName>
        <fullName evidence="5">RNA polymerase sigma factor 70 region 4 type 2 domain-containing protein</fullName>
    </recommendedName>
</protein>
<dbReference type="Pfam" id="PF08281">
    <property type="entry name" value="Sigma70_r4_2"/>
    <property type="match status" value="1"/>
</dbReference>
<proteinExistence type="inferred from homology"/>
<dbReference type="GO" id="GO:0003677">
    <property type="term" value="F:DNA binding"/>
    <property type="evidence" value="ECO:0007669"/>
    <property type="project" value="InterPro"/>
</dbReference>
<keyword evidence="2" id="KW-0805">Transcription regulation</keyword>
<name>A0A5N0UPL3_9PSEU</name>
<gene>
    <name evidence="6" type="ORF">FPZ12_036405</name>
</gene>
<evidence type="ECO:0000313" key="7">
    <source>
        <dbReference type="Proteomes" id="UP000319769"/>
    </source>
</evidence>
<feature type="domain" description="RNA polymerase sigma factor 70 region 4 type 2" evidence="5">
    <location>
        <begin position="73"/>
        <end position="124"/>
    </location>
</feature>
<evidence type="ECO:0000313" key="6">
    <source>
        <dbReference type="EMBL" id="KAA9152677.1"/>
    </source>
</evidence>
<dbReference type="InterPro" id="IPR036388">
    <property type="entry name" value="WH-like_DNA-bd_sf"/>
</dbReference>
<dbReference type="AlphaFoldDB" id="A0A5N0UPL3"/>
<evidence type="ECO:0000259" key="5">
    <source>
        <dbReference type="Pfam" id="PF08281"/>
    </source>
</evidence>
<keyword evidence="3" id="KW-0731">Sigma factor</keyword>
<dbReference type="SUPFAM" id="SSF88659">
    <property type="entry name" value="Sigma3 and sigma4 domains of RNA polymerase sigma factors"/>
    <property type="match status" value="1"/>
</dbReference>
<sequence>MGPVLVRYCRARMGRRDHSYRAADEVAQEAGRAVLVAVPGYSGGPFLRLLHQIAARTVDELDRRPAHPPAGTELTELLPALPRMERDIMVLRVGTGLSTEDTALVLAVSPAEVRVAQHRALTRLRAML</sequence>
<accession>A0A5N0UPL3</accession>
<organism evidence="6 7">
    <name type="scientific">Amycolatopsis acidicola</name>
    <dbReference type="NCBI Taxonomy" id="2596893"/>
    <lineage>
        <taxon>Bacteria</taxon>
        <taxon>Bacillati</taxon>
        <taxon>Actinomycetota</taxon>
        <taxon>Actinomycetes</taxon>
        <taxon>Pseudonocardiales</taxon>
        <taxon>Pseudonocardiaceae</taxon>
        <taxon>Amycolatopsis</taxon>
    </lineage>
</organism>
<dbReference type="OrthoDB" id="3625888at2"/>
<keyword evidence="4" id="KW-0804">Transcription</keyword>
<comment type="caution">
    <text evidence="6">The sequence shown here is derived from an EMBL/GenBank/DDBJ whole genome shotgun (WGS) entry which is preliminary data.</text>
</comment>
<dbReference type="EMBL" id="VMNW02000085">
    <property type="protein sequence ID" value="KAA9152677.1"/>
    <property type="molecule type" value="Genomic_DNA"/>
</dbReference>
<dbReference type="GO" id="GO:0006352">
    <property type="term" value="P:DNA-templated transcription initiation"/>
    <property type="evidence" value="ECO:0007669"/>
    <property type="project" value="InterPro"/>
</dbReference>
<keyword evidence="7" id="KW-1185">Reference proteome</keyword>
<dbReference type="Gene3D" id="1.10.10.10">
    <property type="entry name" value="Winged helix-like DNA-binding domain superfamily/Winged helix DNA-binding domain"/>
    <property type="match status" value="1"/>
</dbReference>
<evidence type="ECO:0000256" key="4">
    <source>
        <dbReference type="ARBA" id="ARBA00023163"/>
    </source>
</evidence>
<dbReference type="Proteomes" id="UP000319769">
    <property type="component" value="Unassembled WGS sequence"/>
</dbReference>
<comment type="similarity">
    <text evidence="1">Belongs to the sigma-70 factor family. ECF subfamily.</text>
</comment>
<evidence type="ECO:0000256" key="2">
    <source>
        <dbReference type="ARBA" id="ARBA00023015"/>
    </source>
</evidence>
<dbReference type="GO" id="GO:0016987">
    <property type="term" value="F:sigma factor activity"/>
    <property type="evidence" value="ECO:0007669"/>
    <property type="project" value="UniProtKB-KW"/>
</dbReference>